<dbReference type="Gene3D" id="1.20.920.60">
    <property type="match status" value="1"/>
</dbReference>
<dbReference type="Pfam" id="PF12777">
    <property type="entry name" value="MT"/>
    <property type="match status" value="1"/>
</dbReference>
<name>A0ABN7SAV0_OIKDI</name>
<feature type="domain" description="Dynein heavy chain coiled coil stalk" evidence="1">
    <location>
        <begin position="44"/>
        <end position="123"/>
    </location>
</feature>
<evidence type="ECO:0000313" key="3">
    <source>
        <dbReference type="Proteomes" id="UP001158576"/>
    </source>
</evidence>
<reference evidence="2 3" key="1">
    <citation type="submission" date="2021-04" db="EMBL/GenBank/DDBJ databases">
        <authorList>
            <person name="Bliznina A."/>
        </authorList>
    </citation>
    <scope>NUCLEOTIDE SEQUENCE [LARGE SCALE GENOMIC DNA]</scope>
</reference>
<protein>
    <submittedName>
        <fullName evidence="2">Oidioi.mRNA.OKI2018_I69.XSR.g13522.t1.cds</fullName>
    </submittedName>
</protein>
<accession>A0ABN7SAV0</accession>
<gene>
    <name evidence="2" type="ORF">OKIOD_LOCUS5080</name>
</gene>
<dbReference type="EMBL" id="OU015569">
    <property type="protein sequence ID" value="CAG5094400.1"/>
    <property type="molecule type" value="Genomic_DNA"/>
</dbReference>
<dbReference type="PANTHER" id="PTHR45703:SF36">
    <property type="entry name" value="DYNEIN HEAVY CHAIN, CYTOPLASMIC"/>
    <property type="match status" value="1"/>
</dbReference>
<evidence type="ECO:0000259" key="1">
    <source>
        <dbReference type="Pfam" id="PF12777"/>
    </source>
</evidence>
<dbReference type="InterPro" id="IPR026983">
    <property type="entry name" value="DHC"/>
</dbReference>
<organism evidence="2 3">
    <name type="scientific">Oikopleura dioica</name>
    <name type="common">Tunicate</name>
    <dbReference type="NCBI Taxonomy" id="34765"/>
    <lineage>
        <taxon>Eukaryota</taxon>
        <taxon>Metazoa</taxon>
        <taxon>Chordata</taxon>
        <taxon>Tunicata</taxon>
        <taxon>Appendicularia</taxon>
        <taxon>Copelata</taxon>
        <taxon>Oikopleuridae</taxon>
        <taxon>Oikopleura</taxon>
    </lineage>
</organism>
<proteinExistence type="predicted"/>
<dbReference type="InterPro" id="IPR024743">
    <property type="entry name" value="Dynein_HC_stalk"/>
</dbReference>
<dbReference type="PANTHER" id="PTHR45703">
    <property type="entry name" value="DYNEIN HEAVY CHAIN"/>
    <property type="match status" value="1"/>
</dbReference>
<evidence type="ECO:0000313" key="2">
    <source>
        <dbReference type="EMBL" id="CAG5094400.1"/>
    </source>
</evidence>
<keyword evidence="3" id="KW-1185">Reference proteome</keyword>
<dbReference type="Proteomes" id="UP001158576">
    <property type="component" value="Chromosome XSR"/>
</dbReference>
<sequence>MPLLIRCLIVGSGTTINTSLSPTILAFLGEASSEWPQIRKTIVKDGFIGSIVNFDSELFPDKTRKTLQSNFLNNPEYSFEKINKASKACGPLVKWASTHVNYSDMLKKVDPLRQELKSLMNETEQSKKESADM</sequence>